<organism evidence="2 3">
    <name type="scientific">Camelina sativa</name>
    <name type="common">False flax</name>
    <name type="synonym">Myagrum sativum</name>
    <dbReference type="NCBI Taxonomy" id="90675"/>
    <lineage>
        <taxon>Eukaryota</taxon>
        <taxon>Viridiplantae</taxon>
        <taxon>Streptophyta</taxon>
        <taxon>Embryophyta</taxon>
        <taxon>Tracheophyta</taxon>
        <taxon>Spermatophyta</taxon>
        <taxon>Magnoliopsida</taxon>
        <taxon>eudicotyledons</taxon>
        <taxon>Gunneridae</taxon>
        <taxon>Pentapetalae</taxon>
        <taxon>rosids</taxon>
        <taxon>malvids</taxon>
        <taxon>Brassicales</taxon>
        <taxon>Brassicaceae</taxon>
        <taxon>Camelineae</taxon>
        <taxon>Camelina</taxon>
    </lineage>
</organism>
<evidence type="ECO:0000313" key="3">
    <source>
        <dbReference type="RefSeq" id="XP_010471766.1"/>
    </source>
</evidence>
<name>A0ABM0WJ12_CAMSA</name>
<dbReference type="InterPro" id="IPR003871">
    <property type="entry name" value="RFA1B/D_OB_1st"/>
</dbReference>
<dbReference type="Gene3D" id="2.40.50.140">
    <property type="entry name" value="Nucleic acid-binding proteins"/>
    <property type="match status" value="2"/>
</dbReference>
<reference evidence="3" key="2">
    <citation type="submission" date="2025-08" db="UniProtKB">
        <authorList>
            <consortium name="RefSeq"/>
        </authorList>
    </citation>
    <scope>IDENTIFICATION</scope>
    <source>
        <tissue evidence="3">Leaf</tissue>
    </source>
</reference>
<sequence length="237" mass="27916">MRIDYISDLHRGRTNWCIHAKVLNSWHVTEFFTKRVLLLVDTKGDTIEVAFVPTILKKLRKYIYEGEWYQIRNFQIINPTLRERNTHHPFQIKFTDDSTMFPLESINSKNYFRFEDLDDIYRGRINHHISFDVCGCIVAVDDRRNHGNGVSEVVLTLLNGRNETVKCRAMDYYANLFMSSWESSGCHLTYQTEPVFCVLRFWRIGEYEGEPCIVNTLASSKIYLKPEFVGLENHKAM</sequence>
<evidence type="ECO:0000259" key="1">
    <source>
        <dbReference type="Pfam" id="PF02721"/>
    </source>
</evidence>
<feature type="domain" description="Replication protein A 70 kDa DNA-binding subunit B/D first OB fold" evidence="1">
    <location>
        <begin position="4"/>
        <end position="99"/>
    </location>
</feature>
<reference evidence="2" key="1">
    <citation type="journal article" date="2014" name="Nat. Commun.">
        <title>The emerging biofuel crop Camelina sativa retains a highly undifferentiated hexaploid genome structure.</title>
        <authorList>
            <person name="Kagale S."/>
            <person name="Koh C."/>
            <person name="Nixon J."/>
            <person name="Bollina V."/>
            <person name="Clarke W.E."/>
            <person name="Tuteja R."/>
            <person name="Spillane C."/>
            <person name="Robinson S.J."/>
            <person name="Links M.G."/>
            <person name="Clarke C."/>
            <person name="Higgins E.E."/>
            <person name="Huebert T."/>
            <person name="Sharpe A.G."/>
            <person name="Parkin I.A."/>
        </authorList>
    </citation>
    <scope>NUCLEOTIDE SEQUENCE [LARGE SCALE GENOMIC DNA]</scope>
    <source>
        <strain evidence="2">cv. DH55</strain>
    </source>
</reference>
<evidence type="ECO:0000313" key="2">
    <source>
        <dbReference type="Proteomes" id="UP000694864"/>
    </source>
</evidence>
<dbReference type="CDD" id="cd04481">
    <property type="entry name" value="RPA1_DBD_B_like"/>
    <property type="match status" value="1"/>
</dbReference>
<keyword evidence="2" id="KW-1185">Reference proteome</keyword>
<dbReference type="Pfam" id="PF02721">
    <property type="entry name" value="DUF223"/>
    <property type="match status" value="1"/>
</dbReference>
<proteinExistence type="predicted"/>
<accession>A0ABM0WJ12</accession>
<dbReference type="InterPro" id="IPR012340">
    <property type="entry name" value="NA-bd_OB-fold"/>
</dbReference>
<protein>
    <submittedName>
        <fullName evidence="3">Uncharacterized protein LOC104751508</fullName>
    </submittedName>
</protein>
<dbReference type="CDD" id="cd04480">
    <property type="entry name" value="RPA1_DBD_A_like"/>
    <property type="match status" value="1"/>
</dbReference>
<gene>
    <name evidence="3" type="primary">LOC104751508</name>
</gene>
<dbReference type="SUPFAM" id="SSF50249">
    <property type="entry name" value="Nucleic acid-binding proteins"/>
    <property type="match status" value="2"/>
</dbReference>
<dbReference type="Proteomes" id="UP000694864">
    <property type="component" value="Chromosome 2"/>
</dbReference>
<dbReference type="RefSeq" id="XP_010471766.1">
    <property type="nucleotide sequence ID" value="XM_010473464.1"/>
</dbReference>
<dbReference type="GeneID" id="104751508"/>